<feature type="region of interest" description="Disordered" evidence="1">
    <location>
        <begin position="587"/>
        <end position="640"/>
    </location>
</feature>
<dbReference type="EMBL" id="JADAQX010000388">
    <property type="protein sequence ID" value="KAF8820431.1"/>
    <property type="molecule type" value="Genomic_DNA"/>
</dbReference>
<dbReference type="Pfam" id="PF16417">
    <property type="entry name" value="CNOT1_TTP_bind"/>
    <property type="match status" value="1"/>
</dbReference>
<comment type="caution">
    <text evidence="4">The sequence shown here is derived from an EMBL/GenBank/DDBJ whole genome shotgun (WGS) entry which is preliminary data.</text>
</comment>
<dbReference type="Gene3D" id="1.25.40.840">
    <property type="entry name" value="CCR4-NOT transcription complex subunit 1 TTP binding domain"/>
    <property type="match status" value="1"/>
</dbReference>
<evidence type="ECO:0000313" key="4">
    <source>
        <dbReference type="EMBL" id="KAF8820431.1"/>
    </source>
</evidence>
<keyword evidence="5" id="KW-1185">Reference proteome</keyword>
<feature type="domain" description="CCR4-NOT transcription complex subunit 1 TTP binding" evidence="3">
    <location>
        <begin position="100"/>
        <end position="259"/>
    </location>
</feature>
<dbReference type="InterPro" id="IPR038535">
    <property type="entry name" value="CNOT1_TTP_bind_sf"/>
</dbReference>
<dbReference type="InterPro" id="IPR032193">
    <property type="entry name" value="CNOT1_TTP_bind"/>
</dbReference>
<dbReference type="Pfam" id="PF16415">
    <property type="entry name" value="CNOT1_CAF1_bind"/>
    <property type="match status" value="1"/>
</dbReference>
<feature type="region of interest" description="Disordered" evidence="1">
    <location>
        <begin position="757"/>
        <end position="777"/>
    </location>
</feature>
<feature type="compositionally biased region" description="Pro residues" evidence="1">
    <location>
        <begin position="611"/>
        <end position="632"/>
    </location>
</feature>
<organism evidence="4 5">
    <name type="scientific">Cardiosporidium cionae</name>
    <dbReference type="NCBI Taxonomy" id="476202"/>
    <lineage>
        <taxon>Eukaryota</taxon>
        <taxon>Sar</taxon>
        <taxon>Alveolata</taxon>
        <taxon>Apicomplexa</taxon>
        <taxon>Aconoidasida</taxon>
        <taxon>Nephromycida</taxon>
        <taxon>Cardiosporidium</taxon>
    </lineage>
</organism>
<accession>A0ABQ7J8V2</accession>
<dbReference type="Proteomes" id="UP000823046">
    <property type="component" value="Unassembled WGS sequence"/>
</dbReference>
<sequence>MHSSSLYASGDESAFSFSAGDLPSERSSTKQSSPLERSNFGSFSSSSAAVSAHGLSSASLNSISIPSGTLFSSGIPSREMALHTSPSEGGEKGGGSDLSVMQTKFPPIIEAEVNIQFRKFYASEITMTQMLDLLKRLSTFPQGTHESNVFNAMLNTLFAECRFFPKYPQHELAMTAELFGKMILNDLLLSSGELFVMALRCIVEALRKGEHSKMFSFGFVALQQFIGRIPSFPLFASKLIEIPDLRKGYPSYVEYIETVLACLPDPVRNVQVVNPSVLFTLKLPEPPEISFQSSPEMPGNVQSLPLSENTGEFSQSFPGSTTAATSSSLLPSSSPLVTPSQRTLPPQILSLLQEPGLGQVEALMNDPEVLRDIEIPPEWFIDHIGNTFNTLSSSNIDEKAGVTCGLLSSSYYIWLCHYIVKSRAAKECNLHGIFLDFVDKLDQPKLLDIIVTMTSECLISLLKYMDVALPFLSYRTVLKNLGSWLGTITVARNRPLKLKNLPLKTILLEAYEYGRLFAVVPLVCKVLECVKHSKNFRPPNPWTTAYLHLLCEIHDLPDLRTGLVFEIEILFKNLDISMEEFRGQTDLLSKRTSPTSSSDFAIRLPVDTGPSLPPGGGPSPFLPSPLPPPTPSLPTSTAATGASLSNLTSLNDTVLPMVRRGSGGTPLPPFQQPSLSSLSMADFTKLRQYVRPFQQQGVPAAAPSSSPFYMVGGGGSGGSGAPEPALSSFAPPGISAPTAAYAAHSRMMMEDRVSIGPKEPPAMTGTHAETSSSSHSDLTLQNLSKSMVISPTVAVLQSLPQFRHFIPLAMDRAIKEIISAVVERSGTF</sequence>
<feature type="domain" description="CCR4-NOT transcription complex subunit 1 CAF1-binding" evidence="2">
    <location>
        <begin position="373"/>
        <end position="591"/>
    </location>
</feature>
<feature type="compositionally biased region" description="Polar residues" evidence="1">
    <location>
        <begin position="587"/>
        <end position="599"/>
    </location>
</feature>
<feature type="compositionally biased region" description="Polar residues" evidence="1">
    <location>
        <begin position="767"/>
        <end position="777"/>
    </location>
</feature>
<evidence type="ECO:0000259" key="3">
    <source>
        <dbReference type="Pfam" id="PF16417"/>
    </source>
</evidence>
<proteinExistence type="predicted"/>
<dbReference type="Gene3D" id="1.25.40.180">
    <property type="match status" value="1"/>
</dbReference>
<gene>
    <name evidence="4" type="ORF">IE077_000492</name>
</gene>
<feature type="compositionally biased region" description="Low complexity" evidence="1">
    <location>
        <begin position="320"/>
        <end position="340"/>
    </location>
</feature>
<feature type="region of interest" description="Disordered" evidence="1">
    <location>
        <begin position="311"/>
        <end position="341"/>
    </location>
</feature>
<evidence type="ECO:0000259" key="2">
    <source>
        <dbReference type="Pfam" id="PF16415"/>
    </source>
</evidence>
<feature type="region of interest" description="Disordered" evidence="1">
    <location>
        <begin position="1"/>
        <end position="41"/>
    </location>
</feature>
<protein>
    <submittedName>
        <fullName evidence="4">CCR4-Not complex component, Not1 protein</fullName>
    </submittedName>
</protein>
<reference evidence="4 5" key="1">
    <citation type="journal article" date="2020" name="bioRxiv">
        <title>Metabolic contributions of an alphaproteobacterial endosymbiont in the apicomplexan Cardiosporidium cionae.</title>
        <authorList>
            <person name="Hunter E.S."/>
            <person name="Paight C.J."/>
            <person name="Lane C.E."/>
        </authorList>
    </citation>
    <scope>NUCLEOTIDE SEQUENCE [LARGE SCALE GENOMIC DNA]</scope>
    <source>
        <strain evidence="4">ESH_2018</strain>
    </source>
</reference>
<feature type="region of interest" description="Disordered" evidence="1">
    <location>
        <begin position="656"/>
        <end position="675"/>
    </location>
</feature>
<dbReference type="InterPro" id="IPR040398">
    <property type="entry name" value="Not1"/>
</dbReference>
<evidence type="ECO:0000256" key="1">
    <source>
        <dbReference type="SAM" id="MobiDB-lite"/>
    </source>
</evidence>
<dbReference type="PANTHER" id="PTHR13162:SF8">
    <property type="entry name" value="CCR4-NOT TRANSCRIPTION COMPLEX SUBUNIT 1"/>
    <property type="match status" value="1"/>
</dbReference>
<dbReference type="PANTHER" id="PTHR13162">
    <property type="entry name" value="CCR4-NOT TRANSCRIPTION COMPLEX"/>
    <property type="match status" value="1"/>
</dbReference>
<dbReference type="InterPro" id="IPR032191">
    <property type="entry name" value="CNOT1_CAF1_bind"/>
</dbReference>
<evidence type="ECO:0000313" key="5">
    <source>
        <dbReference type="Proteomes" id="UP000823046"/>
    </source>
</evidence>
<name>A0ABQ7J8V2_9APIC</name>